<protein>
    <submittedName>
        <fullName evidence="1">Uncharacterized protein</fullName>
    </submittedName>
</protein>
<dbReference type="AlphaFoldDB" id="G0EFW9"/>
<dbReference type="EMBL" id="CP002838">
    <property type="protein sequence ID" value="AEM39070.1"/>
    <property type="molecule type" value="Genomic_DNA"/>
</dbReference>
<dbReference type="RefSeq" id="WP_014026747.1">
    <property type="nucleotide sequence ID" value="NC_015931.1"/>
</dbReference>
<name>G0EFW9_PYRF1</name>
<dbReference type="HOGENOM" id="CLU_2340298_0_0_2"/>
<gene>
    <name evidence="1" type="ordered locus">Pyrfu_1208</name>
</gene>
<reference evidence="1 2" key="1">
    <citation type="journal article" date="2011" name="Stand. Genomic Sci.">
        <title>Complete genome sequence of the hyperthermophilic chemolithoautotroph Pyrolobus fumarii type strain (1A).</title>
        <authorList>
            <person name="Anderson I."/>
            <person name="Goker M."/>
            <person name="Nolan M."/>
            <person name="Lucas S."/>
            <person name="Hammon N."/>
            <person name="Deshpande S."/>
            <person name="Cheng J.F."/>
            <person name="Tapia R."/>
            <person name="Han C."/>
            <person name="Goodwin L."/>
            <person name="Pitluck S."/>
            <person name="Huntemann M."/>
            <person name="Liolios K."/>
            <person name="Ivanova N."/>
            <person name="Pagani I."/>
            <person name="Mavromatis K."/>
            <person name="Ovchinikova G."/>
            <person name="Pati A."/>
            <person name="Chen A."/>
            <person name="Palaniappan K."/>
            <person name="Land M."/>
            <person name="Hauser L."/>
            <person name="Brambilla E.M."/>
            <person name="Huber H."/>
            <person name="Yasawong M."/>
            <person name="Rohde M."/>
            <person name="Spring S."/>
            <person name="Abt B."/>
            <person name="Sikorski J."/>
            <person name="Wirth R."/>
            <person name="Detter J.C."/>
            <person name="Woyke T."/>
            <person name="Bristow J."/>
            <person name="Eisen J.A."/>
            <person name="Markowitz V."/>
            <person name="Hugenholtz P."/>
            <person name="Kyrpides N.C."/>
            <person name="Klenk H.P."/>
            <person name="Lapidus A."/>
        </authorList>
    </citation>
    <scope>NUCLEOTIDE SEQUENCE [LARGE SCALE GENOMIC DNA]</scope>
    <source>
        <strain evidence="2">DSM 11204 / 1A</strain>
    </source>
</reference>
<dbReference type="InParanoid" id="G0EFW9"/>
<evidence type="ECO:0000313" key="1">
    <source>
        <dbReference type="EMBL" id="AEM39070.1"/>
    </source>
</evidence>
<evidence type="ECO:0000313" key="2">
    <source>
        <dbReference type="Proteomes" id="UP000001037"/>
    </source>
</evidence>
<dbReference type="Proteomes" id="UP000001037">
    <property type="component" value="Chromosome"/>
</dbReference>
<dbReference type="GeneID" id="11138391"/>
<dbReference type="KEGG" id="pfm:Pyrfu_1208"/>
<dbReference type="STRING" id="694429.Pyrfu_1208"/>
<keyword evidence="2" id="KW-1185">Reference proteome</keyword>
<proteinExistence type="predicted"/>
<sequence>MPVMLVVFDPDGLPVDVRGAELLDPELVAAIGATLWRVSGEIGESLGSRVDRVSLRAGPLHLELKFGVDAGYAVVIDEVAAGLVGLPEDDAAEPLSA</sequence>
<organism evidence="1 2">
    <name type="scientific">Pyrolobus fumarii (strain DSM 11204 / 1A)</name>
    <dbReference type="NCBI Taxonomy" id="694429"/>
    <lineage>
        <taxon>Archaea</taxon>
        <taxon>Thermoproteota</taxon>
        <taxon>Thermoprotei</taxon>
        <taxon>Desulfurococcales</taxon>
        <taxon>Pyrodictiaceae</taxon>
        <taxon>Pyrolobus</taxon>
    </lineage>
</organism>
<accession>G0EFW9</accession>